<dbReference type="Pfam" id="PF26109">
    <property type="entry name" value="WHD_BrxR"/>
    <property type="match status" value="1"/>
</dbReference>
<dbReference type="eggNOG" id="COG2378">
    <property type="taxonomic scope" value="Bacteria"/>
</dbReference>
<dbReference type="Proteomes" id="UP000015350">
    <property type="component" value="Unassembled WGS sequence"/>
</dbReference>
<name>S9TQZ9_MAGFU</name>
<dbReference type="PROSITE" id="PS52050">
    <property type="entry name" value="WYL"/>
    <property type="match status" value="1"/>
</dbReference>
<comment type="caution">
    <text evidence="4">The sequence shown here is derived from an EMBL/GenBank/DDBJ whole genome shotgun (WGS) entry which is preliminary data.</text>
</comment>
<evidence type="ECO:0000259" key="3">
    <source>
        <dbReference type="Pfam" id="PF26109"/>
    </source>
</evidence>
<dbReference type="InterPro" id="IPR051534">
    <property type="entry name" value="CBASS_pafABC_assoc_protein"/>
</dbReference>
<evidence type="ECO:0000259" key="2">
    <source>
        <dbReference type="Pfam" id="PF26107"/>
    </source>
</evidence>
<feature type="domain" description="DNA-binding transcriptional repressor CapW winged helix-turn-helix" evidence="3">
    <location>
        <begin position="41"/>
        <end position="121"/>
    </location>
</feature>
<dbReference type="InterPro" id="IPR059019">
    <property type="entry name" value="WHD_CapW"/>
</dbReference>
<organism evidence="4 5">
    <name type="scientific">Magnetospirillum fulvum MGU-K5</name>
    <dbReference type="NCBI Taxonomy" id="1316936"/>
    <lineage>
        <taxon>Bacteria</taxon>
        <taxon>Pseudomonadati</taxon>
        <taxon>Pseudomonadota</taxon>
        <taxon>Alphaproteobacteria</taxon>
        <taxon>Rhodospirillales</taxon>
        <taxon>Rhodospirillaceae</taxon>
        <taxon>Magnetospirillum</taxon>
    </lineage>
</organism>
<proteinExistence type="predicted"/>
<dbReference type="InterPro" id="IPR059020">
    <property type="entry name" value="CapW_CTD"/>
</dbReference>
<dbReference type="Pfam" id="PF13280">
    <property type="entry name" value="WYL"/>
    <property type="match status" value="1"/>
</dbReference>
<dbReference type="RefSeq" id="WP_021132972.1">
    <property type="nucleotide sequence ID" value="NZ_AQPH01000058.1"/>
</dbReference>
<evidence type="ECO:0000313" key="5">
    <source>
        <dbReference type="Proteomes" id="UP000015350"/>
    </source>
</evidence>
<dbReference type="PANTHER" id="PTHR34580">
    <property type="match status" value="1"/>
</dbReference>
<feature type="domain" description="WYL" evidence="1">
    <location>
        <begin position="155"/>
        <end position="219"/>
    </location>
</feature>
<accession>S9TQZ9</accession>
<sequence>MTRPADAYIFYMGLKIRPVKKLFAYMWGGDVGEGTKLSRGAERRLEFIEFRLFWEGRVNRSDITTRFGVSVPQASNDLSRYQELAPANIQYDSREKCYVPAGTFSPKFLKPNAGRYLAQLKGLADEVIDIDDTWIAELPATGSIPIPSRRVEPSLLRALVSAMRRRRSLDIHYHSMSKDRPESMWRRITPHAFGFDGLRWHVRAYCGIRHQFRDFLLSRCLGVGDEGEPSAEPGADYNWVTRFNVVLVPNPMLSLAQQETIGVDYGMTDGRIVVPVRRALLYYFNKRLRLDVAKHLDRPEETPVVVENREDYDNVLAEVTA</sequence>
<dbReference type="InterPro" id="IPR016634">
    <property type="entry name" value="CapW-like"/>
</dbReference>
<evidence type="ECO:0000259" key="1">
    <source>
        <dbReference type="Pfam" id="PF13280"/>
    </source>
</evidence>
<dbReference type="STRING" id="1316936.K678_13353"/>
<dbReference type="PIRSF" id="PIRSF015558">
    <property type="entry name" value="Txn_reg_DeoR_prd"/>
    <property type="match status" value="1"/>
</dbReference>
<dbReference type="Pfam" id="PF26107">
    <property type="entry name" value="BrxR_CTD"/>
    <property type="match status" value="1"/>
</dbReference>
<dbReference type="PANTHER" id="PTHR34580:SF3">
    <property type="entry name" value="PROTEIN PAFB"/>
    <property type="match status" value="1"/>
</dbReference>
<dbReference type="EMBL" id="AQPH01000058">
    <property type="protein sequence ID" value="EPY00970.1"/>
    <property type="molecule type" value="Genomic_DNA"/>
</dbReference>
<protein>
    <submittedName>
        <fullName evidence="4">Transcriptional regulator</fullName>
    </submittedName>
</protein>
<reference evidence="4 5" key="1">
    <citation type="submission" date="2013-04" db="EMBL/GenBank/DDBJ databases">
        <authorList>
            <person name="Kuznetsov B."/>
            <person name="Ivanovsky R."/>
        </authorList>
    </citation>
    <scope>NUCLEOTIDE SEQUENCE [LARGE SCALE GENOMIC DNA]</scope>
    <source>
        <strain evidence="4 5">MGU-K5</strain>
    </source>
</reference>
<evidence type="ECO:0000313" key="4">
    <source>
        <dbReference type="EMBL" id="EPY00970.1"/>
    </source>
</evidence>
<dbReference type="PATRIC" id="fig|1316936.3.peg.2665"/>
<dbReference type="InterPro" id="IPR026881">
    <property type="entry name" value="WYL_dom"/>
</dbReference>
<dbReference type="AlphaFoldDB" id="S9TQZ9"/>
<feature type="domain" description="DNA-binding transcriptional repressor CapW C-terminal dimerisation" evidence="2">
    <location>
        <begin position="244"/>
        <end position="311"/>
    </location>
</feature>
<gene>
    <name evidence="4" type="ORF">K678_13353</name>
</gene>